<name>A0A158AU88_9BURK</name>
<dbReference type="Pfam" id="PF12802">
    <property type="entry name" value="MarR_2"/>
    <property type="match status" value="1"/>
</dbReference>
<accession>A0A158AU88</accession>
<keyword evidence="3" id="KW-1185">Reference proteome</keyword>
<comment type="caution">
    <text evidence="2">The sequence shown here is derived from an EMBL/GenBank/DDBJ whole genome shotgun (WGS) entry which is preliminary data.</text>
</comment>
<proteinExistence type="predicted"/>
<protein>
    <submittedName>
        <fullName evidence="2">MarR family transcriptional regulator</fullName>
    </submittedName>
</protein>
<dbReference type="SMART" id="SM00347">
    <property type="entry name" value="HTH_MARR"/>
    <property type="match status" value="1"/>
</dbReference>
<gene>
    <name evidence="2" type="ORF">AWB77_02118</name>
</gene>
<dbReference type="EMBL" id="FCNX02000004">
    <property type="protein sequence ID" value="SAK61303.1"/>
    <property type="molecule type" value="Genomic_DNA"/>
</dbReference>
<evidence type="ECO:0000313" key="3">
    <source>
        <dbReference type="Proteomes" id="UP000054903"/>
    </source>
</evidence>
<dbReference type="InterPro" id="IPR036388">
    <property type="entry name" value="WH-like_DNA-bd_sf"/>
</dbReference>
<dbReference type="Proteomes" id="UP000054903">
    <property type="component" value="Unassembled WGS sequence"/>
</dbReference>
<dbReference type="InterPro" id="IPR036390">
    <property type="entry name" value="WH_DNA-bd_sf"/>
</dbReference>
<dbReference type="GO" id="GO:0006950">
    <property type="term" value="P:response to stress"/>
    <property type="evidence" value="ECO:0007669"/>
    <property type="project" value="TreeGrafter"/>
</dbReference>
<dbReference type="PANTHER" id="PTHR33164:SF95">
    <property type="entry name" value="TRANSCRIPTIONAL REGULATOR"/>
    <property type="match status" value="1"/>
</dbReference>
<dbReference type="OrthoDB" id="9814496at2"/>
<dbReference type="RefSeq" id="WP_061134349.1">
    <property type="nucleotide sequence ID" value="NZ_FCNX02000004.1"/>
</dbReference>
<reference evidence="2" key="1">
    <citation type="submission" date="2016-01" db="EMBL/GenBank/DDBJ databases">
        <authorList>
            <person name="Peeters C."/>
        </authorList>
    </citation>
    <scope>NUCLEOTIDE SEQUENCE</scope>
    <source>
        <strain evidence="2">LMG 29320</strain>
    </source>
</reference>
<feature type="domain" description="HTH marR-type" evidence="1">
    <location>
        <begin position="11"/>
        <end position="143"/>
    </location>
</feature>
<dbReference type="GO" id="GO:0003700">
    <property type="term" value="F:DNA-binding transcription factor activity"/>
    <property type="evidence" value="ECO:0007669"/>
    <property type="project" value="InterPro"/>
</dbReference>
<evidence type="ECO:0000259" key="1">
    <source>
        <dbReference type="PROSITE" id="PS50995"/>
    </source>
</evidence>
<evidence type="ECO:0000313" key="2">
    <source>
        <dbReference type="EMBL" id="SAK61303.1"/>
    </source>
</evidence>
<dbReference type="STRING" id="1777138.AWB77_02118"/>
<sequence>MSLPNDDYDFHDQIGHLLRRAYQRHVAIFQEAIPDSQLTAAQFVALSAVKESRGCSLNDIVKTTAIDQATIRGVVDRLKARALVKVVPDPTDGRKLVVNATPQGESLIDATVPFAAQVTERTYGKLNPGERVALQYLLRKMLDLDES</sequence>
<dbReference type="InterPro" id="IPR000835">
    <property type="entry name" value="HTH_MarR-typ"/>
</dbReference>
<dbReference type="PROSITE" id="PS50995">
    <property type="entry name" value="HTH_MARR_2"/>
    <property type="match status" value="1"/>
</dbReference>
<dbReference type="Gene3D" id="1.10.10.10">
    <property type="entry name" value="Winged helix-like DNA-binding domain superfamily/Winged helix DNA-binding domain"/>
    <property type="match status" value="1"/>
</dbReference>
<dbReference type="SUPFAM" id="SSF46785">
    <property type="entry name" value="Winged helix' DNA-binding domain"/>
    <property type="match status" value="1"/>
</dbReference>
<dbReference type="PANTHER" id="PTHR33164">
    <property type="entry name" value="TRANSCRIPTIONAL REGULATOR, MARR FAMILY"/>
    <property type="match status" value="1"/>
</dbReference>
<dbReference type="InterPro" id="IPR039422">
    <property type="entry name" value="MarR/SlyA-like"/>
</dbReference>
<organism evidence="2 3">
    <name type="scientific">Caballeronia fortuita</name>
    <dbReference type="NCBI Taxonomy" id="1777138"/>
    <lineage>
        <taxon>Bacteria</taxon>
        <taxon>Pseudomonadati</taxon>
        <taxon>Pseudomonadota</taxon>
        <taxon>Betaproteobacteria</taxon>
        <taxon>Burkholderiales</taxon>
        <taxon>Burkholderiaceae</taxon>
        <taxon>Caballeronia</taxon>
    </lineage>
</organism>
<dbReference type="AlphaFoldDB" id="A0A158AU88"/>